<dbReference type="RefSeq" id="WP_184426653.1">
    <property type="nucleotide sequence ID" value="NZ_AP027362.1"/>
</dbReference>
<dbReference type="Pfam" id="PF05437">
    <property type="entry name" value="AzlD"/>
    <property type="match status" value="1"/>
</dbReference>
<accession>A0A7X0TV91</accession>
<protein>
    <submittedName>
        <fullName evidence="2">Branched-subunit amino acid transport protein</fullName>
    </submittedName>
</protein>
<organism evidence="2 3">
    <name type="scientific">Thalassotalea piscium</name>
    <dbReference type="NCBI Taxonomy" id="1230533"/>
    <lineage>
        <taxon>Bacteria</taxon>
        <taxon>Pseudomonadati</taxon>
        <taxon>Pseudomonadota</taxon>
        <taxon>Gammaproteobacteria</taxon>
        <taxon>Alteromonadales</taxon>
        <taxon>Colwelliaceae</taxon>
        <taxon>Thalassotalea</taxon>
    </lineage>
</organism>
<gene>
    <name evidence="2" type="ORF">HNQ55_003544</name>
</gene>
<feature type="transmembrane region" description="Helical" evidence="1">
    <location>
        <begin position="85"/>
        <end position="103"/>
    </location>
</feature>
<sequence length="104" mass="11726">MTLITIFLLALITFSTRYLFLHPKTPVRLGPKMIRFLSFSAPAVLTAIWVPIIFVQQGQLMLSWKNPYLVAATVAVLVAAKSKSIYLTLFVSVAVFVAMRFFMQ</sequence>
<dbReference type="InterPro" id="IPR008407">
    <property type="entry name" value="Brnchd-chn_aa_trnsp_AzlD"/>
</dbReference>
<feature type="transmembrane region" description="Helical" evidence="1">
    <location>
        <begin position="33"/>
        <end position="55"/>
    </location>
</feature>
<dbReference type="EMBL" id="JACHHU010000043">
    <property type="protein sequence ID" value="MBB6545008.1"/>
    <property type="molecule type" value="Genomic_DNA"/>
</dbReference>
<dbReference type="AlphaFoldDB" id="A0A7X0TV91"/>
<dbReference type="Proteomes" id="UP000537141">
    <property type="component" value="Unassembled WGS sequence"/>
</dbReference>
<reference evidence="2 3" key="1">
    <citation type="submission" date="2020-08" db="EMBL/GenBank/DDBJ databases">
        <title>Genomic Encyclopedia of Type Strains, Phase IV (KMG-IV): sequencing the most valuable type-strain genomes for metagenomic binning, comparative biology and taxonomic classification.</title>
        <authorList>
            <person name="Goeker M."/>
        </authorList>
    </citation>
    <scope>NUCLEOTIDE SEQUENCE [LARGE SCALE GENOMIC DNA]</scope>
    <source>
        <strain evidence="2 3">DSM 26287</strain>
    </source>
</reference>
<keyword evidence="1" id="KW-0472">Membrane</keyword>
<name>A0A7X0TV91_9GAMM</name>
<comment type="caution">
    <text evidence="2">The sequence shown here is derived from an EMBL/GenBank/DDBJ whole genome shotgun (WGS) entry which is preliminary data.</text>
</comment>
<keyword evidence="1" id="KW-0812">Transmembrane</keyword>
<keyword evidence="3" id="KW-1185">Reference proteome</keyword>
<evidence type="ECO:0000256" key="1">
    <source>
        <dbReference type="SAM" id="Phobius"/>
    </source>
</evidence>
<evidence type="ECO:0000313" key="2">
    <source>
        <dbReference type="EMBL" id="MBB6545008.1"/>
    </source>
</evidence>
<evidence type="ECO:0000313" key="3">
    <source>
        <dbReference type="Proteomes" id="UP000537141"/>
    </source>
</evidence>
<keyword evidence="1" id="KW-1133">Transmembrane helix</keyword>
<proteinExistence type="predicted"/>